<dbReference type="InterPro" id="IPR004360">
    <property type="entry name" value="Glyas_Fos-R_dOase_dom"/>
</dbReference>
<comment type="caution">
    <text evidence="2">The sequence shown here is derived from an EMBL/GenBank/DDBJ whole genome shotgun (WGS) entry which is preliminary data.</text>
</comment>
<sequence>MKLLFNLRCRDIEAQLAFYRALLDLPEAAYTRSPSFRSVHTPDFLFGFEAAARRASPDRPAAARRTAATRAGGYPIFLLDTPAEVDAVAARVEVLGGQLLRAPFATAYGQWQALLADPEHNRLRLACEDLPPGISAPSSA</sequence>
<feature type="domain" description="Glyoxalase/fosfomycin resistance/dioxygenase" evidence="1">
    <location>
        <begin position="6"/>
        <end position="124"/>
    </location>
</feature>
<evidence type="ECO:0000313" key="3">
    <source>
        <dbReference type="Proteomes" id="UP001156903"/>
    </source>
</evidence>
<proteinExistence type="predicted"/>
<gene>
    <name evidence="2" type="ORF">GCM10007935_37950</name>
</gene>
<dbReference type="EMBL" id="BSPB01000054">
    <property type="protein sequence ID" value="GLS16355.1"/>
    <property type="molecule type" value="Genomic_DNA"/>
</dbReference>
<dbReference type="RefSeq" id="WP_234264413.1">
    <property type="nucleotide sequence ID" value="NZ_BSPB01000054.1"/>
</dbReference>
<evidence type="ECO:0000313" key="2">
    <source>
        <dbReference type="EMBL" id="GLS16355.1"/>
    </source>
</evidence>
<dbReference type="InterPro" id="IPR029068">
    <property type="entry name" value="Glyas_Bleomycin-R_OHBP_Dase"/>
</dbReference>
<dbReference type="Proteomes" id="UP001156903">
    <property type="component" value="Unassembled WGS sequence"/>
</dbReference>
<dbReference type="Pfam" id="PF00903">
    <property type="entry name" value="Glyoxalase"/>
    <property type="match status" value="1"/>
</dbReference>
<accession>A0ABQ6C8H7</accession>
<reference evidence="3" key="1">
    <citation type="journal article" date="2019" name="Int. J. Syst. Evol. Microbiol.">
        <title>The Global Catalogue of Microorganisms (GCM) 10K type strain sequencing project: providing services to taxonomists for standard genome sequencing and annotation.</title>
        <authorList>
            <consortium name="The Broad Institute Genomics Platform"/>
            <consortium name="The Broad Institute Genome Sequencing Center for Infectious Disease"/>
            <person name="Wu L."/>
            <person name="Ma J."/>
        </authorList>
    </citation>
    <scope>NUCLEOTIDE SEQUENCE [LARGE SCALE GENOMIC DNA]</scope>
    <source>
        <strain evidence="3">NBRC 109341</strain>
    </source>
</reference>
<evidence type="ECO:0000259" key="1">
    <source>
        <dbReference type="Pfam" id="PF00903"/>
    </source>
</evidence>
<protein>
    <recommendedName>
        <fullName evidence="1">Glyoxalase/fosfomycin resistance/dioxygenase domain-containing protein</fullName>
    </recommendedName>
</protein>
<dbReference type="SUPFAM" id="SSF54593">
    <property type="entry name" value="Glyoxalase/Bleomycin resistance protein/Dihydroxybiphenyl dioxygenase"/>
    <property type="match status" value="1"/>
</dbReference>
<organism evidence="2 3">
    <name type="scientific">Hydrogenophaga electricum</name>
    <dbReference type="NCBI Taxonomy" id="1230953"/>
    <lineage>
        <taxon>Bacteria</taxon>
        <taxon>Pseudomonadati</taxon>
        <taxon>Pseudomonadota</taxon>
        <taxon>Betaproteobacteria</taxon>
        <taxon>Burkholderiales</taxon>
        <taxon>Comamonadaceae</taxon>
        <taxon>Hydrogenophaga</taxon>
    </lineage>
</organism>
<dbReference type="Gene3D" id="3.10.180.10">
    <property type="entry name" value="2,3-Dihydroxybiphenyl 1,2-Dioxygenase, domain 1"/>
    <property type="match status" value="1"/>
</dbReference>
<keyword evidence="3" id="KW-1185">Reference proteome</keyword>
<name>A0ABQ6C8H7_9BURK</name>